<keyword evidence="1" id="KW-0732">Signal</keyword>
<dbReference type="AlphaFoldDB" id="A0A0N5AG13"/>
<evidence type="ECO:0000256" key="1">
    <source>
        <dbReference type="SAM" id="SignalP"/>
    </source>
</evidence>
<sequence>MTVTPSFISQFGLLLLWSCLTMQTTSALSDCEYYERVGIRRISSLRPMTRRSKSSIAAVTTTAYPGTEFSKNSSLSLSNNRFKCYFIKRYDERLFLEFSLCRGYFFACMSSDLCESGTVCVEGTTSSQCCTSPYSQCPNVDKLGIKCNKRVPVNWCNSDRDCRSSEDLVQLCCPTGCNYNICLNLNSTLNTLRSNVFKFAVNGLTAVECPSVSLLRMKCSARRATHWCMSDEDCNFSETSTRR</sequence>
<evidence type="ECO:0000313" key="2">
    <source>
        <dbReference type="Proteomes" id="UP000046393"/>
    </source>
</evidence>
<reference evidence="3" key="1">
    <citation type="submission" date="2017-02" db="UniProtKB">
        <authorList>
            <consortium name="WormBaseParasite"/>
        </authorList>
    </citation>
    <scope>IDENTIFICATION</scope>
</reference>
<dbReference type="Proteomes" id="UP000046393">
    <property type="component" value="Unplaced"/>
</dbReference>
<protein>
    <submittedName>
        <fullName evidence="3">WAP domain-containing protein</fullName>
    </submittedName>
</protein>
<dbReference type="STRING" id="451379.A0A0N5AG13"/>
<proteinExistence type="predicted"/>
<feature type="chain" id="PRO_5005893234" evidence="1">
    <location>
        <begin position="28"/>
        <end position="243"/>
    </location>
</feature>
<dbReference type="WBParaSite" id="SMUV_0000323801-mRNA-1">
    <property type="protein sequence ID" value="SMUV_0000323801-mRNA-1"/>
    <property type="gene ID" value="SMUV_0000323801"/>
</dbReference>
<dbReference type="PANTHER" id="PTHR36938:SF2">
    <property type="entry name" value="WAP DOMAIN-CONTAINING PROTEIN"/>
    <property type="match status" value="1"/>
</dbReference>
<organism evidence="2 3">
    <name type="scientific">Syphacia muris</name>
    <dbReference type="NCBI Taxonomy" id="451379"/>
    <lineage>
        <taxon>Eukaryota</taxon>
        <taxon>Metazoa</taxon>
        <taxon>Ecdysozoa</taxon>
        <taxon>Nematoda</taxon>
        <taxon>Chromadorea</taxon>
        <taxon>Rhabditida</taxon>
        <taxon>Spirurina</taxon>
        <taxon>Oxyuridomorpha</taxon>
        <taxon>Oxyuroidea</taxon>
        <taxon>Oxyuridae</taxon>
        <taxon>Syphacia</taxon>
    </lineage>
</organism>
<name>A0A0N5AG13_9BILA</name>
<keyword evidence="2" id="KW-1185">Reference proteome</keyword>
<dbReference type="PANTHER" id="PTHR36938">
    <property type="entry name" value="PROTEIN CBG26935"/>
    <property type="match status" value="1"/>
</dbReference>
<evidence type="ECO:0000313" key="3">
    <source>
        <dbReference type="WBParaSite" id="SMUV_0000323801-mRNA-1"/>
    </source>
</evidence>
<accession>A0A0N5AG13</accession>
<feature type="signal peptide" evidence="1">
    <location>
        <begin position="1"/>
        <end position="27"/>
    </location>
</feature>